<evidence type="ECO:0000313" key="1">
    <source>
        <dbReference type="EMBL" id="RLV47978.1"/>
    </source>
</evidence>
<evidence type="ECO:0000313" key="2">
    <source>
        <dbReference type="Proteomes" id="UP000281708"/>
    </source>
</evidence>
<comment type="caution">
    <text evidence="1">The sequence shown here is derived from an EMBL/GenBank/DDBJ whole genome shotgun (WGS) entry which is preliminary data.</text>
</comment>
<accession>A0A3L8P0R8</accession>
<dbReference type="RefSeq" id="WP_121807484.1">
    <property type="nucleotide sequence ID" value="NZ_RDBE01000010.1"/>
</dbReference>
<gene>
    <name evidence="1" type="ORF">D9V37_17910</name>
</gene>
<protein>
    <recommendedName>
        <fullName evidence="3">DUF559 domain-containing protein</fullName>
    </recommendedName>
</protein>
<proteinExistence type="predicted"/>
<keyword evidence="2" id="KW-1185">Reference proteome</keyword>
<sequence length="306" mass="34552">MDDGRWRELARRQDDMLAVRQLVDLGVSRSVVRHKVSSDRWVRRSEHVLSTTTGELTQRQLMWLGVLHAGDRSLVGGLTAATVHGLRNWTRDEVTVLVDDEWSFAPVPGVEFVRTRRTLPDLRGSRRGELPVCALEPAVLLFAARERSARSAQGVLAAAVQQELTTPELLLGWIARLRPLRRAPLLRRVLEDVTGGAQSLAEIDVRRMCRSHGLPIPVRQRARLDRDGRRRFTDCEWRLADGRVVILEVDGAFHLDVVQYGEDVRRHRRLSTPGRIIVRCTALELRDDPDSIARDLLALGVLTSCA</sequence>
<dbReference type="Proteomes" id="UP000281708">
    <property type="component" value="Unassembled WGS sequence"/>
</dbReference>
<reference evidence="1 2" key="1">
    <citation type="submission" date="2018-10" db="EMBL/GenBank/DDBJ databases">
        <title>Marmoricola sp. 4Q3S-7 whole genome shotgun sequence.</title>
        <authorList>
            <person name="Li F."/>
        </authorList>
    </citation>
    <scope>NUCLEOTIDE SEQUENCE [LARGE SCALE GENOMIC DNA]</scope>
    <source>
        <strain evidence="1 2">4Q3S-7</strain>
    </source>
</reference>
<name>A0A3L8P0R8_9ACTN</name>
<dbReference type="AlphaFoldDB" id="A0A3L8P0R8"/>
<dbReference type="EMBL" id="RDBE01000010">
    <property type="protein sequence ID" value="RLV47978.1"/>
    <property type="molecule type" value="Genomic_DNA"/>
</dbReference>
<organism evidence="1 2">
    <name type="scientific">Nocardioides mangrovicus</name>
    <dbReference type="NCBI Taxonomy" id="2478913"/>
    <lineage>
        <taxon>Bacteria</taxon>
        <taxon>Bacillati</taxon>
        <taxon>Actinomycetota</taxon>
        <taxon>Actinomycetes</taxon>
        <taxon>Propionibacteriales</taxon>
        <taxon>Nocardioidaceae</taxon>
        <taxon>Nocardioides</taxon>
    </lineage>
</organism>
<evidence type="ECO:0008006" key="3">
    <source>
        <dbReference type="Google" id="ProtNLM"/>
    </source>
</evidence>
<dbReference type="OrthoDB" id="3209715at2"/>